<protein>
    <submittedName>
        <fullName evidence="6">E3 SUMO-protein ligase PIAS3</fullName>
    </submittedName>
</protein>
<comment type="caution">
    <text evidence="6">The sequence shown here is derived from an EMBL/GenBank/DDBJ whole genome shotgun (WGS) entry which is preliminary data.</text>
</comment>
<dbReference type="PANTHER" id="PTHR10782:SF4">
    <property type="entry name" value="TONALLI, ISOFORM E"/>
    <property type="match status" value="1"/>
</dbReference>
<dbReference type="OrthoDB" id="27975at2759"/>
<dbReference type="AlphaFoldDB" id="A0A1D2M981"/>
<evidence type="ECO:0000256" key="4">
    <source>
        <dbReference type="PROSITE-ProRule" id="PRU00452"/>
    </source>
</evidence>
<keyword evidence="1" id="KW-0479">Metal-binding</keyword>
<dbReference type="InterPro" id="IPR013083">
    <property type="entry name" value="Znf_RING/FYVE/PHD"/>
</dbReference>
<name>A0A1D2M981_ORCCI</name>
<evidence type="ECO:0000256" key="3">
    <source>
        <dbReference type="ARBA" id="ARBA00022833"/>
    </source>
</evidence>
<dbReference type="PANTHER" id="PTHR10782">
    <property type="entry name" value="ZINC FINGER MIZ DOMAIN-CONTAINING PROTEIN"/>
    <property type="match status" value="1"/>
</dbReference>
<dbReference type="Proteomes" id="UP000094527">
    <property type="component" value="Unassembled WGS sequence"/>
</dbReference>
<keyword evidence="3" id="KW-0862">Zinc</keyword>
<dbReference type="GO" id="GO:0016925">
    <property type="term" value="P:protein sumoylation"/>
    <property type="evidence" value="ECO:0007669"/>
    <property type="project" value="TreeGrafter"/>
</dbReference>
<organism evidence="6 7">
    <name type="scientific">Orchesella cincta</name>
    <name type="common">Springtail</name>
    <name type="synonym">Podura cincta</name>
    <dbReference type="NCBI Taxonomy" id="48709"/>
    <lineage>
        <taxon>Eukaryota</taxon>
        <taxon>Metazoa</taxon>
        <taxon>Ecdysozoa</taxon>
        <taxon>Arthropoda</taxon>
        <taxon>Hexapoda</taxon>
        <taxon>Collembola</taxon>
        <taxon>Entomobryomorpha</taxon>
        <taxon>Entomobryoidea</taxon>
        <taxon>Orchesellidae</taxon>
        <taxon>Orchesellinae</taxon>
        <taxon>Orchesella</taxon>
    </lineage>
</organism>
<dbReference type="Gene3D" id="3.30.40.10">
    <property type="entry name" value="Zinc/RING finger domain, C3HC4 (zinc finger)"/>
    <property type="match status" value="1"/>
</dbReference>
<accession>A0A1D2M981</accession>
<dbReference type="PROSITE" id="PS51044">
    <property type="entry name" value="ZF_SP_RING"/>
    <property type="match status" value="1"/>
</dbReference>
<reference evidence="6 7" key="1">
    <citation type="journal article" date="2016" name="Genome Biol. Evol.">
        <title>Gene Family Evolution Reflects Adaptation to Soil Environmental Stressors in the Genome of the Collembolan Orchesella cincta.</title>
        <authorList>
            <person name="Faddeeva-Vakhrusheva A."/>
            <person name="Derks M.F."/>
            <person name="Anvar S.Y."/>
            <person name="Agamennone V."/>
            <person name="Suring W."/>
            <person name="Smit S."/>
            <person name="van Straalen N.M."/>
            <person name="Roelofs D."/>
        </authorList>
    </citation>
    <scope>NUCLEOTIDE SEQUENCE [LARGE SCALE GENOMIC DNA]</scope>
    <source>
        <tissue evidence="6">Mixed pool</tissue>
    </source>
</reference>
<sequence>MGSELFGLPADFLLQKLLIKMHYDRESCPSFVDRVMRGDQDVCAATSIRMSLICPLAKTKIAYPCRSVACAHAQCFDAKQFFMLNEIKRMVKCPICNEKITFNDLKIDRYFYKVIAVLIPDEDVTEIELFADGTWEPIQPKQMADPRARLGRIMGKTLTDSAGTTHHYVTPMEKAAQGNTMRAETYDINSPVELIDLTADDDSDIVYID</sequence>
<dbReference type="GO" id="GO:0016874">
    <property type="term" value="F:ligase activity"/>
    <property type="evidence" value="ECO:0007669"/>
    <property type="project" value="UniProtKB-KW"/>
</dbReference>
<dbReference type="EMBL" id="LJIJ01002559">
    <property type="protein sequence ID" value="ODM89537.1"/>
    <property type="molecule type" value="Genomic_DNA"/>
</dbReference>
<evidence type="ECO:0000256" key="1">
    <source>
        <dbReference type="ARBA" id="ARBA00022723"/>
    </source>
</evidence>
<proteinExistence type="predicted"/>
<gene>
    <name evidence="6" type="ORF">Ocin01_17144</name>
</gene>
<evidence type="ECO:0000256" key="2">
    <source>
        <dbReference type="ARBA" id="ARBA00022771"/>
    </source>
</evidence>
<evidence type="ECO:0000313" key="6">
    <source>
        <dbReference type="EMBL" id="ODM89537.1"/>
    </source>
</evidence>
<keyword evidence="2 4" id="KW-0863">Zinc-finger</keyword>
<dbReference type="CDD" id="cd16650">
    <property type="entry name" value="SP-RING_PIAS-like"/>
    <property type="match status" value="1"/>
</dbReference>
<feature type="domain" description="SP-RING-type" evidence="5">
    <location>
        <begin position="39"/>
        <end position="120"/>
    </location>
</feature>
<dbReference type="GO" id="GO:0008270">
    <property type="term" value="F:zinc ion binding"/>
    <property type="evidence" value="ECO:0007669"/>
    <property type="project" value="UniProtKB-KW"/>
</dbReference>
<dbReference type="GO" id="GO:0061665">
    <property type="term" value="F:SUMO ligase activity"/>
    <property type="evidence" value="ECO:0007669"/>
    <property type="project" value="TreeGrafter"/>
</dbReference>
<keyword evidence="7" id="KW-1185">Reference proteome</keyword>
<dbReference type="Pfam" id="PF02891">
    <property type="entry name" value="zf-MIZ"/>
    <property type="match status" value="1"/>
</dbReference>
<evidence type="ECO:0000313" key="7">
    <source>
        <dbReference type="Proteomes" id="UP000094527"/>
    </source>
</evidence>
<dbReference type="InterPro" id="IPR004181">
    <property type="entry name" value="Znf_MIZ"/>
</dbReference>
<dbReference type="GO" id="GO:0000785">
    <property type="term" value="C:chromatin"/>
    <property type="evidence" value="ECO:0007669"/>
    <property type="project" value="TreeGrafter"/>
</dbReference>
<dbReference type="STRING" id="48709.A0A1D2M981"/>
<keyword evidence="6" id="KW-0436">Ligase</keyword>
<evidence type="ECO:0000259" key="5">
    <source>
        <dbReference type="PROSITE" id="PS51044"/>
    </source>
</evidence>